<feature type="region of interest" description="Disordered" evidence="58">
    <location>
        <begin position="1677"/>
        <end position="1706"/>
    </location>
</feature>
<evidence type="ECO:0000256" key="46">
    <source>
        <dbReference type="ARBA" id="ARBA00029613"/>
    </source>
</evidence>
<evidence type="ECO:0000256" key="18">
    <source>
        <dbReference type="ARBA" id="ARBA00022679"/>
    </source>
</evidence>
<keyword evidence="41" id="KW-1035">Host cytoplasm</keyword>
<evidence type="ECO:0000256" key="35">
    <source>
        <dbReference type="ARBA" id="ARBA00023042"/>
    </source>
</evidence>
<dbReference type="SUPFAM" id="SSF52949">
    <property type="entry name" value="Macro domain-like"/>
    <property type="match status" value="1"/>
</dbReference>
<evidence type="ECO:0000256" key="33">
    <source>
        <dbReference type="ARBA" id="ARBA00022953"/>
    </source>
</evidence>
<keyword evidence="39" id="KW-0564">Palmitate</keyword>
<keyword evidence="40" id="KW-1159">RNA suppression of termination</keyword>
<dbReference type="Proteomes" id="UP000104578">
    <property type="component" value="Segment"/>
</dbReference>
<evidence type="ECO:0000259" key="59">
    <source>
        <dbReference type="PROSITE" id="PS51154"/>
    </source>
</evidence>
<evidence type="ECO:0000256" key="8">
    <source>
        <dbReference type="ARBA" id="ARBA00004615"/>
    </source>
</evidence>
<dbReference type="GO" id="GO:0003723">
    <property type="term" value="F:RNA binding"/>
    <property type="evidence" value="ECO:0007669"/>
    <property type="project" value="UniProtKB-KW"/>
</dbReference>
<evidence type="ECO:0000256" key="41">
    <source>
        <dbReference type="ARBA" id="ARBA00023200"/>
    </source>
</evidence>
<dbReference type="GO" id="GO:0044162">
    <property type="term" value="C:host cell cytoplasmic vesicle membrane"/>
    <property type="evidence" value="ECO:0007669"/>
    <property type="project" value="UniProtKB-SubCell"/>
</dbReference>
<comment type="cofactor">
    <cofactor evidence="1">
        <name>Mn(2+)</name>
        <dbReference type="ChEBI" id="CHEBI:29035"/>
    </cofactor>
</comment>
<dbReference type="InterPro" id="IPR048891">
    <property type="entry name" value="nsP3_ZBD"/>
</dbReference>
<evidence type="ECO:0000256" key="53">
    <source>
        <dbReference type="ARBA" id="ARBA00048482"/>
    </source>
</evidence>
<dbReference type="GO" id="GO:0005525">
    <property type="term" value="F:GTP binding"/>
    <property type="evidence" value="ECO:0007669"/>
    <property type="project" value="UniProtKB-KW"/>
</dbReference>
<evidence type="ECO:0000256" key="12">
    <source>
        <dbReference type="ARBA" id="ARBA00022511"/>
    </source>
</evidence>
<keyword evidence="29" id="KW-0067">ATP-binding</keyword>
<keyword evidence="18" id="KW-0808">Transferase</keyword>
<keyword evidence="16" id="KW-0507">mRNA processing</keyword>
<dbReference type="GO" id="GO:1990817">
    <property type="term" value="F:poly(A) RNA polymerase activity"/>
    <property type="evidence" value="ECO:0007669"/>
    <property type="project" value="UniProtKB-EC"/>
</dbReference>
<keyword evidence="22" id="KW-1191">Eukaryotic host transcription shutoff by virus</keyword>
<evidence type="ECO:0000256" key="57">
    <source>
        <dbReference type="PROSITE-ProRule" id="PRU00853"/>
    </source>
</evidence>
<dbReference type="GO" id="GO:0006508">
    <property type="term" value="P:proteolysis"/>
    <property type="evidence" value="ECO:0007669"/>
    <property type="project" value="UniProtKB-KW"/>
</dbReference>
<dbReference type="FunFam" id="3.40.50.300:FF:001403">
    <property type="entry name" value="Polyprotein P1234"/>
    <property type="match status" value="1"/>
</dbReference>
<evidence type="ECO:0000256" key="23">
    <source>
        <dbReference type="ARBA" id="ARBA00022741"/>
    </source>
</evidence>
<evidence type="ECO:0000256" key="32">
    <source>
        <dbReference type="ARBA" id="ARBA00022884"/>
    </source>
</evidence>
<dbReference type="InterPro" id="IPR002588">
    <property type="entry name" value="Alphavirus-like_MT_dom"/>
</dbReference>
<dbReference type="InterPro" id="IPR044936">
    <property type="entry name" value="Alphavirus_nsp2pro_sf"/>
</dbReference>
<comment type="catalytic activity">
    <reaction evidence="52">
        <text>5-O-(ADP-D-ribosyl)-L-glutamyl-[protein] + H2O = L-glutamyl-[protein] + ADP-D-ribose + H(+)</text>
        <dbReference type="Rhea" id="RHEA:58248"/>
        <dbReference type="Rhea" id="RHEA-COMP:10208"/>
        <dbReference type="Rhea" id="RHEA-COMP:15089"/>
        <dbReference type="ChEBI" id="CHEBI:15377"/>
        <dbReference type="ChEBI" id="CHEBI:15378"/>
        <dbReference type="ChEBI" id="CHEBI:29973"/>
        <dbReference type="ChEBI" id="CHEBI:57967"/>
        <dbReference type="ChEBI" id="CHEBI:142540"/>
    </reaction>
    <physiologicalReaction direction="left-to-right" evidence="52">
        <dbReference type="Rhea" id="RHEA:58249"/>
    </physiologicalReaction>
</comment>
<dbReference type="RefSeq" id="YP_005351236.1">
    <property type="nucleotide sequence ID" value="NC_016961.1"/>
</dbReference>
<evidence type="ECO:0000256" key="28">
    <source>
        <dbReference type="ARBA" id="ARBA00022833"/>
    </source>
</evidence>
<keyword evidence="42" id="KW-1262">Eukaryotic host gene expression shutoff by virus</keyword>
<keyword evidence="38" id="KW-0472">Membrane</keyword>
<comment type="catalytic activity">
    <reaction evidence="45">
        <text>GTP + S-adenosyl-L-methionine = N(7)-methyl-GTP + S-adenosyl-L-homocysteine</text>
        <dbReference type="Rhea" id="RHEA:46948"/>
        <dbReference type="ChEBI" id="CHEBI:37565"/>
        <dbReference type="ChEBI" id="CHEBI:57856"/>
        <dbReference type="ChEBI" id="CHEBI:59789"/>
        <dbReference type="ChEBI" id="CHEBI:87133"/>
    </reaction>
</comment>
<feature type="domain" description="Macro" evidence="59">
    <location>
        <begin position="1338"/>
        <end position="1507"/>
    </location>
</feature>
<dbReference type="GO" id="GO:0003724">
    <property type="term" value="F:RNA helicase activity"/>
    <property type="evidence" value="ECO:0007669"/>
    <property type="project" value="UniProtKB-EC"/>
</dbReference>
<dbReference type="CDD" id="cd21557">
    <property type="entry name" value="Macro_X_Nsp3-like"/>
    <property type="match status" value="1"/>
</dbReference>
<evidence type="ECO:0000256" key="56">
    <source>
        <dbReference type="ARBA" id="ARBA00049329"/>
    </source>
</evidence>
<comment type="catalytic activity">
    <reaction evidence="55">
        <text>N(7)-methyl-GTP + L-histidyl-[protein] = N(tele)-(N(7)-methylguanosine 5'-phospho)-L-histidyl-[protein] + diphosphate</text>
        <dbReference type="Rhea" id="RHEA:54792"/>
        <dbReference type="Rhea" id="RHEA-COMP:9745"/>
        <dbReference type="Rhea" id="RHEA-COMP:13995"/>
        <dbReference type="ChEBI" id="CHEBI:29979"/>
        <dbReference type="ChEBI" id="CHEBI:33019"/>
        <dbReference type="ChEBI" id="CHEBI:87133"/>
        <dbReference type="ChEBI" id="CHEBI:138334"/>
    </reaction>
    <physiologicalReaction direction="left-to-right" evidence="55">
        <dbReference type="Rhea" id="RHEA:54793"/>
    </physiologicalReaction>
</comment>
<evidence type="ECO:0000256" key="4">
    <source>
        <dbReference type="ARBA" id="ARBA00004112"/>
    </source>
</evidence>
<dbReference type="GO" id="GO:0140818">
    <property type="term" value="F:mRNA 5'-triphosphate monophosphatase activity"/>
    <property type="evidence" value="ECO:0007669"/>
    <property type="project" value="UniProtKB-EC"/>
</dbReference>
<dbReference type="InterPro" id="IPR002620">
    <property type="entry name" value="Alphavirus_nsp2pro"/>
</dbReference>
<dbReference type="InterPro" id="IPR027351">
    <property type="entry name" value="(+)RNA_virus_helicase_core_dom"/>
</dbReference>
<dbReference type="Pfam" id="PF01443">
    <property type="entry name" value="Viral_helicase1"/>
    <property type="match status" value="1"/>
</dbReference>
<evidence type="ECO:0000256" key="6">
    <source>
        <dbReference type="ARBA" id="ARBA00004350"/>
    </source>
</evidence>
<keyword evidence="21" id="KW-0479">Metal-binding</keyword>
<evidence type="ECO:0000256" key="13">
    <source>
        <dbReference type="ARBA" id="ARBA00022562"/>
    </source>
</evidence>
<evidence type="ECO:0000256" key="15">
    <source>
        <dbReference type="ARBA" id="ARBA00022603"/>
    </source>
</evidence>
<feature type="active site" description="For cysteine protease nsP2 activity" evidence="57">
    <location>
        <position position="1098"/>
    </location>
</feature>
<evidence type="ECO:0000256" key="51">
    <source>
        <dbReference type="ARBA" id="ARBA00047984"/>
    </source>
</evidence>
<dbReference type="GO" id="GO:0008174">
    <property type="term" value="F:mRNA methyltransferase activity"/>
    <property type="evidence" value="ECO:0007669"/>
    <property type="project" value="UniProtKB-UniRule"/>
</dbReference>
<evidence type="ECO:0000256" key="48">
    <source>
        <dbReference type="ARBA" id="ARBA00046744"/>
    </source>
</evidence>
<evidence type="ECO:0000256" key="37">
    <source>
        <dbReference type="ARBA" id="ARBA00023134"/>
    </source>
</evidence>
<evidence type="ECO:0000256" key="3">
    <source>
        <dbReference type="ARBA" id="ARBA00002589"/>
    </source>
</evidence>
<keyword evidence="17 57" id="KW-0645">Protease</keyword>
<feature type="compositionally biased region" description="Basic residues" evidence="58">
    <location>
        <begin position="1842"/>
        <end position="1854"/>
    </location>
</feature>
<comment type="subunit">
    <text evidence="48">Interacts with RNA-directed RNA polymerase nsP4. Interacts with mRNA-capping enzyme nsP1. Interacts with KPNA1/karyopherin-alpha1; this interaction probably allows the active transport of protease nsP2 into the host nucleus.</text>
</comment>
<evidence type="ECO:0000256" key="34">
    <source>
        <dbReference type="ARBA" id="ARBA00022995"/>
    </source>
</evidence>
<evidence type="ECO:0000259" key="60">
    <source>
        <dbReference type="PROSITE" id="PS51520"/>
    </source>
</evidence>
<dbReference type="Gene3D" id="3.40.50.150">
    <property type="entry name" value="Vaccinia Virus protein VP39"/>
    <property type="match status" value="1"/>
</dbReference>
<feature type="domain" description="Peptidase C9" evidence="60">
    <location>
        <begin position="1012"/>
        <end position="1341"/>
    </location>
</feature>
<evidence type="ECO:0000259" key="62">
    <source>
        <dbReference type="PROSITE" id="PS51743"/>
    </source>
</evidence>
<keyword evidence="33" id="KW-0693">Viral RNA replication</keyword>
<dbReference type="GO" id="GO:0039523">
    <property type="term" value="P:symbiont-mediated suppression of host mRNA transcription via inhibition of RNA polymerase II activity"/>
    <property type="evidence" value="ECO:0007669"/>
    <property type="project" value="UniProtKB-KW"/>
</dbReference>
<evidence type="ECO:0000256" key="27">
    <source>
        <dbReference type="ARBA" id="ARBA00022807"/>
    </source>
</evidence>
<keyword evidence="20" id="KW-0548">Nucleotidyltransferase</keyword>
<dbReference type="GO" id="GO:0008234">
    <property type="term" value="F:cysteine-type peptidase activity"/>
    <property type="evidence" value="ECO:0007669"/>
    <property type="project" value="UniProtKB-KW"/>
</dbReference>
<evidence type="ECO:0000256" key="58">
    <source>
        <dbReference type="SAM" id="MobiDB-lite"/>
    </source>
</evidence>
<dbReference type="GO" id="GO:0016556">
    <property type="term" value="P:mRNA modification"/>
    <property type="evidence" value="ECO:0007669"/>
    <property type="project" value="InterPro"/>
</dbReference>
<keyword evidence="36" id="KW-1104">Inhibition of host RNA polymerase II by virus</keyword>
<feature type="domain" description="(+)RNA virus helicase C-terminal" evidence="61">
    <location>
        <begin position="695"/>
        <end position="999"/>
    </location>
</feature>
<evidence type="ECO:0000256" key="55">
    <source>
        <dbReference type="ARBA" id="ARBA00048986"/>
    </source>
</evidence>
<accession>H6SU08</accession>
<dbReference type="GO" id="GO:0044176">
    <property type="term" value="C:host cell filopodium"/>
    <property type="evidence" value="ECO:0007669"/>
    <property type="project" value="UniProtKB-SubCell"/>
</dbReference>
<dbReference type="Gene3D" id="3.40.50.300">
    <property type="entry name" value="P-loop containing nucleotide triphosphate hydrolases"/>
    <property type="match status" value="2"/>
</dbReference>
<evidence type="ECO:0000256" key="40">
    <source>
        <dbReference type="ARBA" id="ARBA00023151"/>
    </source>
</evidence>
<dbReference type="PROSITE" id="PS51657">
    <property type="entry name" value="PSRV_HELICASE"/>
    <property type="match status" value="1"/>
</dbReference>
<dbReference type="InterPro" id="IPR002589">
    <property type="entry name" value="Macro_dom"/>
</dbReference>
<keyword evidence="25" id="KW-0378">Hydrolase</keyword>
<keyword evidence="37" id="KW-0342">GTP-binding</keyword>
<dbReference type="Pfam" id="PF01661">
    <property type="entry name" value="Macro"/>
    <property type="match status" value="1"/>
</dbReference>
<keyword evidence="31" id="KW-1043">Host membrane</keyword>
<evidence type="ECO:0000256" key="25">
    <source>
        <dbReference type="ARBA" id="ARBA00022801"/>
    </source>
</evidence>
<keyword evidence="64" id="KW-1185">Reference proteome</keyword>
<evidence type="ECO:0000256" key="1">
    <source>
        <dbReference type="ARBA" id="ARBA00001936"/>
    </source>
</evidence>
<name>H6SU08_9VIRU</name>
<sequence length="1854" mass="206669">MEKPVVNVDVDPQSPFVAQLQKSFPQFEVVAQQATPNDHANARAFSHLASKLIELEVPTTATILDIGSAPARRMFSEHQYHCVCPMRSPEDPDRMMKYAAKLAEKAGSITNKKLYEKIRDLRTVLDTPDQETPSICFHNDVTCATRAEVSVMQDVYINAPATIYHQAMKGVRTLYWIGFDTTQFMFSAMAGSYPAYNTNWADEKVLEARNIGLCSTKLSEGRVGKLSIMRKKSLKPGTQVYFSVGSTLYPENRANLQSWHLPSVFHLKGKQPYTCRCDTVVSCEGYVVKKVTISPGITGETVGYAVTNNSEGFLLCKVTDTVKGERVSFPVCTYIPATICDQMTGIMATDINPDDAQKLLVGLNQRIVINGKTNRNTNTMQNYLLPIIAQGFSKWAKERKEDLDNEKLLGVRERKLAFGCLWAFRTKKIHSFYRPPGTQTIVKVPASFSAFPLSSVWTTSLPMSFRQKIKLMIKDKNEEKLLAIPKEVEDNAKFAQQEATETARAEELRKALPPLVADKNIDASAEVICEVEGLDNDIGAALVETPRGHVKIIAQDTDKLIGKYIVVSPIAVLKNQKLSPVHPLAEQVKIITHSGRTGRYAVEPYDAKVLMPSGAAVPWPEFLALSESATLVFNEREFINRKLYHIAVHGPAKNTEEEQYKAMRAEAADTEYVFDVDKKKCVKREEASGLVLVGELTNPPYHEMALEGLKTRPAVPYKVETIGVIGTPGSGKSAIIKNIVTTRDLVTSGKKENCREIEADVLKHRKMQIVSKTVDSVLLNGCHKSVDILYVDEAYACHAGTLLALIAIVRPRNKVVLCGDPKQCGFFNMMQLKVHFNDPERDICTKTFYKYISRRCTQPVTAIVSTLHYNGKMRTTNPCNKNIVIDITGQTKPKPGDIILTCFRGWVKQLQIEYPGHEVMTAAASQGLTRKGVFAVRQKVNENPLYAITSEHVNVLLTRTEDRIVWKTLQGDPWIKQLTNIPKGNFHATVEEWEAEHKGIMEAITSPAPRSNPFSCKTNVCWAKALEPILSTAGISLTGCQWADLFPQFEDDKPHSAIYALDVICVKFFGMDLTSGIFSKPLIPLTYHPAEGDRKTAHWDNSPGQRKYGFDKAVVAELSRRFPVFCMADKGVQLDVQTGRTRVVSSRFNLVPFNRNLPHSLVPEYKTQTPGQLSAFIRQFKQNTILLVSETPAEHSTKSVEWIAPLGTLGATKCYNLAFGFPPQSRYDLVIINIGTKFRHHHYQQCEDHAATMKTLSRSALNCLNPGGTLVVKAYGYADRNSEDIITALARKFVRVSAARPQCVSSNTEMYFIFRQLDNSRTRQFTPHHLNCVVSSVYEGTRDGVGAAPSYKSRRGNIIECTEEAVVNAANALGRPGEGVCKAIYKKWPNSFTGSATEVGTAKMTTSLGKKVIHAVGPDFKKHSEEEALKLLQNAYHAIADIINENNIKSVAIPLLSTGIYAAGKDRLETSLHCLTTAMDRTDADVTVYCLDKKWQQRIDAVLRLKEEVTELKDDDMEIDEELVWIHPDSCLKGRKGFSTTKGKLYSYFEGTKFHQAAKDMAEINVLFPDTIEANEQICMYILGESMEAIREKCPVDYNPSSSPPKTLPCLCMYAMTPERVHRLRSNNVKEITVCSSTPLPKHKIKNVQRIQCSKIVLFNPQTPAFVPARKFIETEPKETEDDAAQPDPTPAVQASVSTPVPQRQQDPLELIISADSLTEVNDTSDDISDIPFDTSVYASTSSLSSVLDCHNVVEVEAEIHVVPQTPVAPPRKKKLARLAALSRASSISSIESNPPITFGSFEDGEIDNLQKKCTSEPFMFGSFEPGEVNSLIETRSEPPRRGRRRRNKNRQEY</sequence>
<dbReference type="Pfam" id="PF20852">
    <property type="entry name" value="nsP3_ZBD"/>
    <property type="match status" value="1"/>
</dbReference>
<evidence type="ECO:0000256" key="31">
    <source>
        <dbReference type="ARBA" id="ARBA00022870"/>
    </source>
</evidence>
<dbReference type="Gene3D" id="3.40.220.10">
    <property type="entry name" value="Leucine Aminopeptidase, subunit E, domain 1"/>
    <property type="match status" value="1"/>
</dbReference>
<dbReference type="InterPro" id="IPR043472">
    <property type="entry name" value="Macro_dom-like"/>
</dbReference>
<keyword evidence="28" id="KW-0862">Zinc</keyword>
<dbReference type="FunFam" id="3.40.220.10:FF:000015">
    <property type="entry name" value="Polyprotein P1234"/>
    <property type="match status" value="1"/>
</dbReference>
<comment type="catalytic activity">
    <reaction evidence="56">
        <text>N(tele)-(N(7)-methylguanosine 5'-phospho)-L-histidyl-[protein] + a 5'-end diphospho-(purine-ribonucleoside) in mRNA + H(+) = a 5'-end (N(7)-methyl 5'-triphosphoguanosine)-(purine-ribonucleoside) in mRNA + L-histidyl-[protein]</text>
        <dbReference type="Rhea" id="RHEA:54800"/>
        <dbReference type="Rhea" id="RHEA-COMP:9745"/>
        <dbReference type="Rhea" id="RHEA-COMP:12925"/>
        <dbReference type="Rhea" id="RHEA-COMP:13929"/>
        <dbReference type="Rhea" id="RHEA-COMP:13995"/>
        <dbReference type="ChEBI" id="CHEBI:15378"/>
        <dbReference type="ChEBI" id="CHEBI:29979"/>
        <dbReference type="ChEBI" id="CHEBI:133968"/>
        <dbReference type="ChEBI" id="CHEBI:138276"/>
        <dbReference type="ChEBI" id="CHEBI:138334"/>
    </reaction>
</comment>
<dbReference type="GO" id="GO:0020002">
    <property type="term" value="C:host cell plasma membrane"/>
    <property type="evidence" value="ECO:0007669"/>
    <property type="project" value="UniProtKB-SubCell"/>
</dbReference>
<keyword evidence="11" id="KW-1036">Host cytoplasmic vesicle</keyword>
<evidence type="ECO:0000256" key="20">
    <source>
        <dbReference type="ARBA" id="ARBA00022695"/>
    </source>
</evidence>
<comment type="catalytic activity">
    <reaction evidence="47">
        <text>ADP-alpha-D-ribose 1''-phosphate + H2O = ADP-D-ribose + phosphate</text>
        <dbReference type="Rhea" id="RHEA:25029"/>
        <dbReference type="ChEBI" id="CHEBI:15377"/>
        <dbReference type="ChEBI" id="CHEBI:43474"/>
        <dbReference type="ChEBI" id="CHEBI:57967"/>
        <dbReference type="ChEBI" id="CHEBI:58753"/>
        <dbReference type="EC" id="3.1.3.84"/>
    </reaction>
    <physiologicalReaction direction="left-to-right" evidence="47">
        <dbReference type="Rhea" id="RHEA:25030"/>
    </physiologicalReaction>
</comment>
<evidence type="ECO:0000256" key="43">
    <source>
        <dbReference type="ARBA" id="ARBA00023268"/>
    </source>
</evidence>
<keyword evidence="44" id="KW-0449">Lipoprotein</keyword>
<protein>
    <recommendedName>
        <fullName evidence="9">Polyprotein P1234</fullName>
    </recommendedName>
    <alternativeName>
        <fullName evidence="46">Non-structural polyprotein</fullName>
    </alternativeName>
</protein>
<keyword evidence="30" id="KW-0832">Ubl conjugation</keyword>
<dbReference type="InterPro" id="IPR044371">
    <property type="entry name" value="Macro_X_NSP3-like"/>
</dbReference>
<comment type="catalytic activity">
    <reaction evidence="51">
        <text>ATP + H2O = ADP + phosphate + H(+)</text>
        <dbReference type="Rhea" id="RHEA:13065"/>
        <dbReference type="ChEBI" id="CHEBI:15377"/>
        <dbReference type="ChEBI" id="CHEBI:15378"/>
        <dbReference type="ChEBI" id="CHEBI:30616"/>
        <dbReference type="ChEBI" id="CHEBI:43474"/>
        <dbReference type="ChEBI" id="CHEBI:456216"/>
        <dbReference type="EC" id="3.6.4.13"/>
    </reaction>
</comment>
<evidence type="ECO:0000256" key="21">
    <source>
        <dbReference type="ARBA" id="ARBA00022723"/>
    </source>
</evidence>
<keyword evidence="26" id="KW-0347">Helicase</keyword>
<comment type="catalytic activity">
    <reaction evidence="54">
        <text>RNA(n) + ATP = RNA(n)-3'-adenine ribonucleotide + diphosphate</text>
        <dbReference type="Rhea" id="RHEA:11332"/>
        <dbReference type="Rhea" id="RHEA-COMP:14527"/>
        <dbReference type="Rhea" id="RHEA-COMP:17347"/>
        <dbReference type="ChEBI" id="CHEBI:30616"/>
        <dbReference type="ChEBI" id="CHEBI:33019"/>
        <dbReference type="ChEBI" id="CHEBI:140395"/>
        <dbReference type="ChEBI" id="CHEBI:173115"/>
        <dbReference type="EC" id="2.7.7.19"/>
    </reaction>
</comment>
<evidence type="ECO:0000256" key="16">
    <source>
        <dbReference type="ARBA" id="ARBA00022664"/>
    </source>
</evidence>
<dbReference type="GO" id="GO:0032259">
    <property type="term" value="P:methylation"/>
    <property type="evidence" value="ECO:0007669"/>
    <property type="project" value="UniProtKB-KW"/>
</dbReference>
<evidence type="ECO:0000256" key="29">
    <source>
        <dbReference type="ARBA" id="ARBA00022840"/>
    </source>
</evidence>
<reference evidence="63 64" key="1">
    <citation type="journal article" date="2012" name="J. Virol.">
        <title>Genome-scale phylogeny of the alphavirus genus suggests a marine origin.</title>
        <authorList>
            <person name="Forrester N.L."/>
            <person name="Palacios G."/>
            <person name="Tesh R.B."/>
            <person name="Savji N."/>
            <person name="Guzman H."/>
            <person name="Sherman M."/>
            <person name="Weaver S.C."/>
            <person name="Lipkin W.I."/>
        </authorList>
    </citation>
    <scope>NUCLEOTIDE SEQUENCE [LARGE SCALE GENOMIC DNA]</scope>
</reference>
<keyword evidence="12" id="KW-1032">Host cell membrane</keyword>
<dbReference type="GeneID" id="11930505"/>
<feature type="domain" description="Alphavirus-like MT" evidence="62">
    <location>
        <begin position="30"/>
        <end position="260"/>
    </location>
</feature>
<dbReference type="PANTHER" id="PTHR11106">
    <property type="entry name" value="GANGLIOSIDE INDUCED DIFFERENTIATION ASSOCIATED PROTEIN 2-RELATED"/>
    <property type="match status" value="1"/>
</dbReference>
<evidence type="ECO:0000256" key="39">
    <source>
        <dbReference type="ARBA" id="ARBA00023139"/>
    </source>
</evidence>
<dbReference type="InterPro" id="IPR029063">
    <property type="entry name" value="SAM-dependent_MTases_sf"/>
</dbReference>
<evidence type="ECO:0000313" key="63">
    <source>
        <dbReference type="EMBL" id="AEJ36238.1"/>
    </source>
</evidence>
<dbReference type="SMART" id="SM00506">
    <property type="entry name" value="A1pp"/>
    <property type="match status" value="1"/>
</dbReference>
<keyword evidence="32" id="KW-0694">RNA-binding</keyword>
<dbReference type="InterPro" id="IPR027417">
    <property type="entry name" value="P-loop_NTPase"/>
</dbReference>
<comment type="catalytic activity">
    <reaction evidence="50">
        <text>a 5'-end triphospho-ribonucleoside in mRNA + H2O = a 5'-end diphospho-ribonucleoside in mRNA + phosphate + H(+)</text>
        <dbReference type="Rhea" id="RHEA:67004"/>
        <dbReference type="Rhea" id="RHEA-COMP:17164"/>
        <dbReference type="Rhea" id="RHEA-COMP:17165"/>
        <dbReference type="ChEBI" id="CHEBI:15377"/>
        <dbReference type="ChEBI" id="CHEBI:15378"/>
        <dbReference type="ChEBI" id="CHEBI:43474"/>
        <dbReference type="ChEBI" id="CHEBI:167616"/>
        <dbReference type="ChEBI" id="CHEBI:167618"/>
        <dbReference type="EC" id="3.6.1.74"/>
    </reaction>
    <physiologicalReaction direction="left-to-right" evidence="50">
        <dbReference type="Rhea" id="RHEA:67005"/>
    </physiologicalReaction>
</comment>
<evidence type="ECO:0000256" key="11">
    <source>
        <dbReference type="ARBA" id="ARBA00022488"/>
    </source>
</evidence>
<comment type="cofactor">
    <cofactor evidence="2">
        <name>Mg(2+)</name>
        <dbReference type="ChEBI" id="CHEBI:18420"/>
    </cofactor>
</comment>
<evidence type="ECO:0000256" key="22">
    <source>
        <dbReference type="ARBA" id="ARBA00022731"/>
    </source>
</evidence>
<dbReference type="EMBL" id="HM147993">
    <property type="protein sequence ID" value="AEJ36238.1"/>
    <property type="molecule type" value="Genomic_RNA"/>
</dbReference>
<evidence type="ECO:0000256" key="52">
    <source>
        <dbReference type="ARBA" id="ARBA00048163"/>
    </source>
</evidence>
<feature type="active site" description="For cysteine protease nsP2 activity" evidence="57">
    <location>
        <position position="1021"/>
    </location>
</feature>
<evidence type="ECO:0000256" key="14">
    <source>
        <dbReference type="ARBA" id="ARBA00022581"/>
    </source>
</evidence>
<evidence type="ECO:0000256" key="45">
    <source>
        <dbReference type="ARBA" id="ARBA00023718"/>
    </source>
</evidence>
<evidence type="ECO:0000256" key="30">
    <source>
        <dbReference type="ARBA" id="ARBA00022843"/>
    </source>
</evidence>
<comment type="catalytic activity">
    <reaction evidence="49">
        <text>a ribonucleoside 5'-triphosphate + H2O = a ribonucleoside 5'-diphosphate + phosphate + H(+)</text>
        <dbReference type="Rhea" id="RHEA:23680"/>
        <dbReference type="ChEBI" id="CHEBI:15377"/>
        <dbReference type="ChEBI" id="CHEBI:15378"/>
        <dbReference type="ChEBI" id="CHEBI:43474"/>
        <dbReference type="ChEBI" id="CHEBI:57930"/>
        <dbReference type="ChEBI" id="CHEBI:61557"/>
        <dbReference type="EC" id="3.6.1.15"/>
    </reaction>
</comment>
<dbReference type="Pfam" id="PF01707">
    <property type="entry name" value="Peptidase_C9"/>
    <property type="match status" value="1"/>
</dbReference>
<dbReference type="Pfam" id="PF01660">
    <property type="entry name" value="Vmethyltransf"/>
    <property type="match status" value="1"/>
</dbReference>
<evidence type="ECO:0000256" key="9">
    <source>
        <dbReference type="ARBA" id="ARBA00015868"/>
    </source>
</evidence>
<evidence type="ECO:0000256" key="36">
    <source>
        <dbReference type="ARBA" id="ARBA00023103"/>
    </source>
</evidence>
<dbReference type="GO" id="GO:0003968">
    <property type="term" value="F:RNA-directed RNA polymerase activity"/>
    <property type="evidence" value="ECO:0007669"/>
    <property type="project" value="UniProtKB-KW"/>
</dbReference>
<evidence type="ECO:0000256" key="24">
    <source>
        <dbReference type="ARBA" id="ARBA00022791"/>
    </source>
</evidence>
<evidence type="ECO:0000256" key="5">
    <source>
        <dbReference type="ARBA" id="ARBA00004147"/>
    </source>
</evidence>
<evidence type="ECO:0000313" key="64">
    <source>
        <dbReference type="Proteomes" id="UP000104578"/>
    </source>
</evidence>
<comment type="catalytic activity">
    <reaction evidence="53">
        <text>4-O-(ADP-D-ribosyl)-L-aspartyl-[protein] + H2O = L-aspartyl-[protein] + ADP-D-ribose + H(+)</text>
        <dbReference type="Rhea" id="RHEA:54428"/>
        <dbReference type="Rhea" id="RHEA-COMP:9867"/>
        <dbReference type="Rhea" id="RHEA-COMP:13832"/>
        <dbReference type="ChEBI" id="CHEBI:15377"/>
        <dbReference type="ChEBI" id="CHEBI:15378"/>
        <dbReference type="ChEBI" id="CHEBI:29961"/>
        <dbReference type="ChEBI" id="CHEBI:57967"/>
        <dbReference type="ChEBI" id="CHEBI:138102"/>
    </reaction>
    <physiologicalReaction direction="left-to-right" evidence="53">
        <dbReference type="Rhea" id="RHEA:54429"/>
    </physiologicalReaction>
</comment>
<keyword evidence="13" id="KW-1048">Host nucleus</keyword>
<keyword evidence="14" id="KW-0945">Host-virus interaction</keyword>
<dbReference type="InterPro" id="IPR049329">
    <property type="entry name" value="ToMV_Hel_N"/>
</dbReference>
<dbReference type="GO" id="GO:0046872">
    <property type="term" value="F:metal ion binding"/>
    <property type="evidence" value="ECO:0007669"/>
    <property type="project" value="UniProtKB-KW"/>
</dbReference>
<keyword evidence="10" id="KW-0696">RNA-directed RNA polymerase</keyword>
<dbReference type="GO" id="GO:0005524">
    <property type="term" value="F:ATP binding"/>
    <property type="evidence" value="ECO:0007669"/>
    <property type="project" value="UniProtKB-KW"/>
</dbReference>
<keyword evidence="43" id="KW-0511">Multifunctional enzyme</keyword>
<evidence type="ECO:0000259" key="61">
    <source>
        <dbReference type="PROSITE" id="PS51657"/>
    </source>
</evidence>
<keyword evidence="15" id="KW-0489">Methyltransferase</keyword>
<keyword evidence="24" id="KW-1034">Host cell projection</keyword>
<evidence type="ECO:0000256" key="54">
    <source>
        <dbReference type="ARBA" id="ARBA00048830"/>
    </source>
</evidence>
<dbReference type="GO" id="GO:0039657">
    <property type="term" value="P:symbiont-mediated suppression of host gene expression"/>
    <property type="evidence" value="ECO:0007669"/>
    <property type="project" value="UniProtKB-KW"/>
</dbReference>
<keyword evidence="27" id="KW-0788">Thiol protease</keyword>
<dbReference type="KEGG" id="vg:11930505"/>
<dbReference type="Pfam" id="PF20896">
    <property type="entry name" value="ToMV_Hel_N"/>
    <property type="match status" value="1"/>
</dbReference>
<comment type="function">
    <text evidence="3">Inactive precursor of the viral replicase, which is activated by cleavages carried out by the viral protease nsP2.</text>
</comment>
<proteinExistence type="predicted"/>
<evidence type="ECO:0000256" key="17">
    <source>
        <dbReference type="ARBA" id="ARBA00022670"/>
    </source>
</evidence>
<dbReference type="SUPFAM" id="SSF53335">
    <property type="entry name" value="S-adenosyl-L-methionine-dependent methyltransferases"/>
    <property type="match status" value="1"/>
</dbReference>
<evidence type="ECO:0000256" key="44">
    <source>
        <dbReference type="ARBA" id="ARBA00023288"/>
    </source>
</evidence>
<evidence type="ECO:0000256" key="49">
    <source>
        <dbReference type="ARBA" id="ARBA00047631"/>
    </source>
</evidence>
<feature type="region of interest" description="Disordered" evidence="58">
    <location>
        <begin position="1821"/>
        <end position="1854"/>
    </location>
</feature>
<keyword evidence="19" id="KW-0949">S-adenosyl-L-methionine</keyword>
<dbReference type="PANTHER" id="PTHR11106:SF27">
    <property type="entry name" value="MACRO DOMAIN-CONTAINING PROTEIN"/>
    <property type="match status" value="1"/>
</dbReference>
<evidence type="ECO:0000256" key="7">
    <source>
        <dbReference type="ARBA" id="ARBA00004490"/>
    </source>
</evidence>
<dbReference type="PROSITE" id="PS51520">
    <property type="entry name" value="NSP2PRO"/>
    <property type="match status" value="1"/>
</dbReference>
<evidence type="ECO:0000256" key="50">
    <source>
        <dbReference type="ARBA" id="ARBA00047740"/>
    </source>
</evidence>
<dbReference type="GO" id="GO:0017111">
    <property type="term" value="F:ribonucleoside triphosphate phosphatase activity"/>
    <property type="evidence" value="ECO:0007669"/>
    <property type="project" value="UniProtKB-EC"/>
</dbReference>
<evidence type="ECO:0000256" key="42">
    <source>
        <dbReference type="ARBA" id="ARBA00023247"/>
    </source>
</evidence>
<keyword evidence="35" id="KW-0506">mRNA capping</keyword>
<comment type="subcellular location">
    <subcellularLocation>
        <location evidence="4">Host cell membrane</location>
        <topology evidence="4">Lipid-anchor</topology>
        <orientation evidence="4">Cytoplasmic side</orientation>
    </subcellularLocation>
    <subcellularLocation>
        <location evidence="7">Host cell projection</location>
        <location evidence="7">Host filopodium</location>
    </subcellularLocation>
    <subcellularLocation>
        <location evidence="8">Host cytoplasmic vesicle membrane</location>
        <topology evidence="8">Lipid-anchor</topology>
    </subcellularLocation>
    <subcellularLocation>
        <location evidence="6">Host cytoplasmic vesicle membrane</location>
        <topology evidence="6">Peripheral membrane protein</topology>
    </subcellularLocation>
    <subcellularLocation>
        <location evidence="5">Host nucleus</location>
    </subcellularLocation>
</comment>
<evidence type="ECO:0000256" key="26">
    <source>
        <dbReference type="ARBA" id="ARBA00022806"/>
    </source>
</evidence>
<keyword evidence="34" id="KW-1190">Host gene expression shutoff by virus</keyword>
<evidence type="ECO:0000256" key="19">
    <source>
        <dbReference type="ARBA" id="ARBA00022691"/>
    </source>
</evidence>
<evidence type="ECO:0000256" key="38">
    <source>
        <dbReference type="ARBA" id="ARBA00023136"/>
    </source>
</evidence>
<evidence type="ECO:0000256" key="10">
    <source>
        <dbReference type="ARBA" id="ARBA00022484"/>
    </source>
</evidence>
<dbReference type="SUPFAM" id="SSF52540">
    <property type="entry name" value="P-loop containing nucleoside triphosphate hydrolases"/>
    <property type="match status" value="1"/>
</dbReference>
<dbReference type="GO" id="GO:0006370">
    <property type="term" value="P:7-methylguanosine mRNA capping"/>
    <property type="evidence" value="ECO:0007669"/>
    <property type="project" value="UniProtKB-KW"/>
</dbReference>
<feature type="compositionally biased region" description="Polar residues" evidence="58">
    <location>
        <begin position="1693"/>
        <end position="1706"/>
    </location>
</feature>
<organism evidence="63 64">
    <name type="scientific">Whataroa virus</name>
    <dbReference type="NCBI Taxonomy" id="48543"/>
    <lineage>
        <taxon>Viruses</taxon>
        <taxon>Riboviria</taxon>
        <taxon>Orthornavirae</taxon>
        <taxon>Kitrinoviricota</taxon>
        <taxon>Alsuviricetes</taxon>
        <taxon>Martellivirales</taxon>
        <taxon>Togaviridae</taxon>
        <taxon>Alphavirus</taxon>
        <taxon>Alphavirus whataroa</taxon>
    </lineage>
</organism>
<dbReference type="FunFam" id="3.40.50.300:FF:001415">
    <property type="entry name" value="Polyprotein P1234"/>
    <property type="match status" value="1"/>
</dbReference>
<keyword evidence="23" id="KW-0547">Nucleotide-binding</keyword>
<evidence type="ECO:0000256" key="47">
    <source>
        <dbReference type="ARBA" id="ARBA00034446"/>
    </source>
</evidence>
<dbReference type="PROSITE" id="PS51154">
    <property type="entry name" value="MACRO"/>
    <property type="match status" value="1"/>
</dbReference>
<dbReference type="GO" id="GO:0042025">
    <property type="term" value="C:host cell nucleus"/>
    <property type="evidence" value="ECO:0007669"/>
    <property type="project" value="UniProtKB-SubCell"/>
</dbReference>
<evidence type="ECO:0000256" key="2">
    <source>
        <dbReference type="ARBA" id="ARBA00001946"/>
    </source>
</evidence>
<dbReference type="Gene3D" id="3.90.70.110">
    <property type="entry name" value="Alphavirus nsP2 protease domain"/>
    <property type="match status" value="1"/>
</dbReference>
<dbReference type="PROSITE" id="PS51743">
    <property type="entry name" value="ALPHAVIRUS_MT"/>
    <property type="match status" value="1"/>
</dbReference>